<proteinExistence type="predicted"/>
<evidence type="ECO:0008006" key="4">
    <source>
        <dbReference type="Google" id="ProtNLM"/>
    </source>
</evidence>
<feature type="compositionally biased region" description="Polar residues" evidence="1">
    <location>
        <begin position="256"/>
        <end position="268"/>
    </location>
</feature>
<feature type="region of interest" description="Disordered" evidence="1">
    <location>
        <begin position="403"/>
        <end position="422"/>
    </location>
</feature>
<gene>
    <name evidence="2" type="ORF">EV356DRAFT_16249</name>
</gene>
<feature type="compositionally biased region" description="Polar residues" evidence="1">
    <location>
        <begin position="92"/>
        <end position="103"/>
    </location>
</feature>
<feature type="compositionally biased region" description="Polar residues" evidence="1">
    <location>
        <begin position="228"/>
        <end position="245"/>
    </location>
</feature>
<feature type="compositionally biased region" description="Low complexity" evidence="1">
    <location>
        <begin position="48"/>
        <end position="66"/>
    </location>
</feature>
<feature type="region of interest" description="Disordered" evidence="1">
    <location>
        <begin position="153"/>
        <end position="318"/>
    </location>
</feature>
<feature type="compositionally biased region" description="Polar residues" evidence="1">
    <location>
        <begin position="302"/>
        <end position="318"/>
    </location>
</feature>
<feature type="compositionally biased region" description="Polar residues" evidence="1">
    <location>
        <begin position="202"/>
        <end position="214"/>
    </location>
</feature>
<dbReference type="OrthoDB" id="5366256at2759"/>
<reference evidence="2" key="1">
    <citation type="journal article" date="2020" name="Stud. Mycol.">
        <title>101 Dothideomycetes genomes: a test case for predicting lifestyles and emergence of pathogens.</title>
        <authorList>
            <person name="Haridas S."/>
            <person name="Albert R."/>
            <person name="Binder M."/>
            <person name="Bloem J."/>
            <person name="Labutti K."/>
            <person name="Salamov A."/>
            <person name="Andreopoulos B."/>
            <person name="Baker S."/>
            <person name="Barry K."/>
            <person name="Bills G."/>
            <person name="Bluhm B."/>
            <person name="Cannon C."/>
            <person name="Castanera R."/>
            <person name="Culley D."/>
            <person name="Daum C."/>
            <person name="Ezra D."/>
            <person name="Gonzalez J."/>
            <person name="Henrissat B."/>
            <person name="Kuo A."/>
            <person name="Liang C."/>
            <person name="Lipzen A."/>
            <person name="Lutzoni F."/>
            <person name="Magnuson J."/>
            <person name="Mondo S."/>
            <person name="Nolan M."/>
            <person name="Ohm R."/>
            <person name="Pangilinan J."/>
            <person name="Park H.-J."/>
            <person name="Ramirez L."/>
            <person name="Alfaro M."/>
            <person name="Sun H."/>
            <person name="Tritt A."/>
            <person name="Yoshinaga Y."/>
            <person name="Zwiers L.-H."/>
            <person name="Turgeon B."/>
            <person name="Goodwin S."/>
            <person name="Spatafora J."/>
            <person name="Crous P."/>
            <person name="Grigoriev I."/>
        </authorList>
    </citation>
    <scope>NUCLEOTIDE SEQUENCE</scope>
    <source>
        <strain evidence="2">Tuck. ex Michener</strain>
    </source>
</reference>
<organism evidence="2 3">
    <name type="scientific">Viridothelium virens</name>
    <name type="common">Speckled blister lichen</name>
    <name type="synonym">Trypethelium virens</name>
    <dbReference type="NCBI Taxonomy" id="1048519"/>
    <lineage>
        <taxon>Eukaryota</taxon>
        <taxon>Fungi</taxon>
        <taxon>Dikarya</taxon>
        <taxon>Ascomycota</taxon>
        <taxon>Pezizomycotina</taxon>
        <taxon>Dothideomycetes</taxon>
        <taxon>Dothideomycetes incertae sedis</taxon>
        <taxon>Trypetheliales</taxon>
        <taxon>Trypetheliaceae</taxon>
        <taxon>Viridothelium</taxon>
    </lineage>
</organism>
<protein>
    <recommendedName>
        <fullName evidence="4">C2H2-type domain-containing protein</fullName>
    </recommendedName>
</protein>
<evidence type="ECO:0000313" key="3">
    <source>
        <dbReference type="Proteomes" id="UP000800092"/>
    </source>
</evidence>
<feature type="compositionally biased region" description="Basic and acidic residues" evidence="1">
    <location>
        <begin position="406"/>
        <end position="422"/>
    </location>
</feature>
<feature type="compositionally biased region" description="Basic and acidic residues" evidence="1">
    <location>
        <begin position="1"/>
        <end position="15"/>
    </location>
</feature>
<keyword evidence="3" id="KW-1185">Reference proteome</keyword>
<accession>A0A6A6HHB6</accession>
<feature type="region of interest" description="Disordered" evidence="1">
    <location>
        <begin position="79"/>
        <end position="133"/>
    </location>
</feature>
<dbReference type="Proteomes" id="UP000800092">
    <property type="component" value="Unassembled WGS sequence"/>
</dbReference>
<evidence type="ECO:0000256" key="1">
    <source>
        <dbReference type="SAM" id="MobiDB-lite"/>
    </source>
</evidence>
<feature type="compositionally biased region" description="Polar residues" evidence="1">
    <location>
        <begin position="31"/>
        <end position="47"/>
    </location>
</feature>
<evidence type="ECO:0000313" key="2">
    <source>
        <dbReference type="EMBL" id="KAF2237437.1"/>
    </source>
</evidence>
<sequence>MSHESPVYRRPEQLRRAQTSNARIRRPPRNRSLTTPTRLLLEQQLQHAVSEASAASAATPQGTSAATFSWDPSLTVSQAQSLESQPVPPQAWSLSAGNPQSSGVDVPTFSVETAPPVFEGSESGARSLGFDDQLNTEDMSSLGFVIPQQQYTGLEPYPSNFENSNYNMQPHPYGRSPSASQPQSPPSNYRPSYGLSPALLGSTPSHSNVQNAQRATDRVSPRMESPAYRSTSLGPSNAYNMQQSPVPGGHRGLTYPTGSNDVATSGASVRSGLPTHYLPEQGTSSYDSHYARSPQYMGGYTPGQQQAQPGSMQYLPSLSQSFQPPYMAAGTGEASAAGPTSAQGPVRVINSRPKPQCWEHGCNGRQFSTFSNLLRHQREKSGTAAKSYCPKCGAEFTRTTARNGHLAHEKCSKQRKSSEGAS</sequence>
<name>A0A6A6HHB6_VIRVR</name>
<feature type="region of interest" description="Disordered" evidence="1">
    <location>
        <begin position="1"/>
        <end position="66"/>
    </location>
</feature>
<dbReference type="AlphaFoldDB" id="A0A6A6HHB6"/>
<dbReference type="EMBL" id="ML991780">
    <property type="protein sequence ID" value="KAF2237437.1"/>
    <property type="molecule type" value="Genomic_DNA"/>
</dbReference>